<reference evidence="1 2" key="1">
    <citation type="journal article" date="2019" name="Sci. Rep.">
        <title>Sulfobacillus thermotolerans: new insights into resistance and metabolic capacities of acidophilic chemolithotrophs.</title>
        <authorList>
            <person name="Panyushkina A.E."/>
            <person name="Babenko V.V."/>
            <person name="Nikitina A.S."/>
            <person name="Selezneva O.V."/>
            <person name="Tsaplina I.A."/>
            <person name="Letarova M.A."/>
            <person name="Kostryukova E.S."/>
            <person name="Letarov A.V."/>
        </authorList>
    </citation>
    <scope>NUCLEOTIDE SEQUENCE [LARGE SCALE GENOMIC DNA]</scope>
    <source>
        <strain evidence="1 2">Kr1</strain>
    </source>
</reference>
<sequence length="122" mass="13904">MTTARSDVLKFVKDHVLNISDLTRTSKLAEILEMYANEPSDEVFIVQNTRNKHGRAVIANLEFFEELLMYKEAIDTVIDQMMDQIALERKEEPVPIPLAQVISELALDVNRIAALSETVEEE</sequence>
<protein>
    <submittedName>
        <fullName evidence="1">Uncharacterized protein</fullName>
    </submittedName>
</protein>
<organism evidence="1 2">
    <name type="scientific">Sulfobacillus thermotolerans</name>
    <dbReference type="NCBI Taxonomy" id="338644"/>
    <lineage>
        <taxon>Bacteria</taxon>
        <taxon>Bacillati</taxon>
        <taxon>Bacillota</taxon>
        <taxon>Clostridia</taxon>
        <taxon>Eubacteriales</taxon>
        <taxon>Clostridiales Family XVII. Incertae Sedis</taxon>
        <taxon>Sulfobacillus</taxon>
    </lineage>
</organism>
<keyword evidence="2" id="KW-1185">Reference proteome</keyword>
<evidence type="ECO:0000313" key="2">
    <source>
        <dbReference type="Proteomes" id="UP000325292"/>
    </source>
</evidence>
<evidence type="ECO:0000313" key="1">
    <source>
        <dbReference type="EMBL" id="AUW94693.1"/>
    </source>
</evidence>
<dbReference type="Proteomes" id="UP000325292">
    <property type="component" value="Chromosome"/>
</dbReference>
<name>A0ABN5H1Y4_9FIRM</name>
<accession>A0ABN5H1Y4</accession>
<dbReference type="EMBL" id="CP019454">
    <property type="protein sequence ID" value="AUW94693.1"/>
    <property type="molecule type" value="Genomic_DNA"/>
</dbReference>
<gene>
    <name evidence="1" type="ORF">BXT84_12665</name>
</gene>
<proteinExistence type="predicted"/>